<evidence type="ECO:0000313" key="8">
    <source>
        <dbReference type="Proteomes" id="UP000182725"/>
    </source>
</evidence>
<accession>A0A1H5FQN7</accession>
<gene>
    <name evidence="7" type="ORF">SAMN04489740_0559</name>
</gene>
<dbReference type="Pfam" id="PF01614">
    <property type="entry name" value="IclR_C"/>
    <property type="match status" value="1"/>
</dbReference>
<evidence type="ECO:0000313" key="7">
    <source>
        <dbReference type="EMBL" id="SEE05208.1"/>
    </source>
</evidence>
<dbReference type="RefSeq" id="WP_244516711.1">
    <property type="nucleotide sequence ID" value="NZ_FNTV01000001.1"/>
</dbReference>
<sequence>MSEVMAEATSAPSRQSATAGKGHDVRPNATPAPAVTRAAAVLDALADSLTGRLTLSDLARELAIPKSSTSNLLQALEDAELITRVGTDYALGVKLVELGAAYLSRRDEVKEFYRFCEQAPLLNAATVRIAMLDGDNVIYLARYEGHPAVRLTSNIGDKMPVSLCSVGKALVAKLHDHDLDEQFPDDVALPIMTSKSLKTGRELKAEIRSIRAQGYAFEDEESTLGVVSLGVAVPTRGSHGPSLGVSVTALKATFSEAEREAMVGELRDLTKMLGNPMG</sequence>
<keyword evidence="2 7" id="KW-0238">DNA-binding</keyword>
<dbReference type="GO" id="GO:0003700">
    <property type="term" value="F:DNA-binding transcription factor activity"/>
    <property type="evidence" value="ECO:0007669"/>
    <property type="project" value="TreeGrafter"/>
</dbReference>
<name>A0A1H5FQN7_9MICC</name>
<evidence type="ECO:0000259" key="6">
    <source>
        <dbReference type="PROSITE" id="PS51078"/>
    </source>
</evidence>
<feature type="domain" description="IclR-ED" evidence="6">
    <location>
        <begin position="94"/>
        <end position="278"/>
    </location>
</feature>
<feature type="domain" description="HTH iclR-type" evidence="5">
    <location>
        <begin position="32"/>
        <end position="93"/>
    </location>
</feature>
<dbReference type="SUPFAM" id="SSF55781">
    <property type="entry name" value="GAF domain-like"/>
    <property type="match status" value="1"/>
</dbReference>
<reference evidence="7 8" key="1">
    <citation type="submission" date="2016-10" db="EMBL/GenBank/DDBJ databases">
        <authorList>
            <person name="de Groot N.N."/>
        </authorList>
    </citation>
    <scope>NUCLEOTIDE SEQUENCE [LARGE SCALE GENOMIC DNA]</scope>
    <source>
        <strain evidence="7 8">DSM 22274</strain>
    </source>
</reference>
<dbReference type="PANTHER" id="PTHR30136">
    <property type="entry name" value="HELIX-TURN-HELIX TRANSCRIPTIONAL REGULATOR, ICLR FAMILY"/>
    <property type="match status" value="1"/>
</dbReference>
<proteinExistence type="predicted"/>
<dbReference type="InterPro" id="IPR029016">
    <property type="entry name" value="GAF-like_dom_sf"/>
</dbReference>
<evidence type="ECO:0000256" key="2">
    <source>
        <dbReference type="ARBA" id="ARBA00023125"/>
    </source>
</evidence>
<dbReference type="PROSITE" id="PS51078">
    <property type="entry name" value="ICLR_ED"/>
    <property type="match status" value="1"/>
</dbReference>
<dbReference type="Proteomes" id="UP000182725">
    <property type="component" value="Unassembled WGS sequence"/>
</dbReference>
<dbReference type="PANTHER" id="PTHR30136:SF24">
    <property type="entry name" value="HTH-TYPE TRANSCRIPTIONAL REPRESSOR ALLR"/>
    <property type="match status" value="1"/>
</dbReference>
<organism evidence="7 8">
    <name type="scientific">Arthrobacter alpinus</name>
    <dbReference type="NCBI Taxonomy" id="656366"/>
    <lineage>
        <taxon>Bacteria</taxon>
        <taxon>Bacillati</taxon>
        <taxon>Actinomycetota</taxon>
        <taxon>Actinomycetes</taxon>
        <taxon>Micrococcales</taxon>
        <taxon>Micrococcaceae</taxon>
        <taxon>Arthrobacter</taxon>
    </lineage>
</organism>
<dbReference type="GO" id="GO:0003677">
    <property type="term" value="F:DNA binding"/>
    <property type="evidence" value="ECO:0007669"/>
    <property type="project" value="UniProtKB-KW"/>
</dbReference>
<dbReference type="InterPro" id="IPR036388">
    <property type="entry name" value="WH-like_DNA-bd_sf"/>
</dbReference>
<dbReference type="AlphaFoldDB" id="A0A1H5FQN7"/>
<dbReference type="InterPro" id="IPR005471">
    <property type="entry name" value="Tscrpt_reg_IclR_N"/>
</dbReference>
<dbReference type="InterPro" id="IPR014757">
    <property type="entry name" value="Tscrpt_reg_IclR_C"/>
</dbReference>
<feature type="region of interest" description="Disordered" evidence="4">
    <location>
        <begin position="1"/>
        <end position="30"/>
    </location>
</feature>
<dbReference type="Gene3D" id="1.10.10.10">
    <property type="entry name" value="Winged helix-like DNA-binding domain superfamily/Winged helix DNA-binding domain"/>
    <property type="match status" value="1"/>
</dbReference>
<dbReference type="Pfam" id="PF09339">
    <property type="entry name" value="HTH_IclR"/>
    <property type="match status" value="1"/>
</dbReference>
<dbReference type="PROSITE" id="PS51077">
    <property type="entry name" value="HTH_ICLR"/>
    <property type="match status" value="1"/>
</dbReference>
<evidence type="ECO:0000256" key="3">
    <source>
        <dbReference type="ARBA" id="ARBA00023163"/>
    </source>
</evidence>
<protein>
    <submittedName>
        <fullName evidence="7">DNA-binding transcriptional regulator, IclR family</fullName>
    </submittedName>
</protein>
<dbReference type="InterPro" id="IPR036390">
    <property type="entry name" value="WH_DNA-bd_sf"/>
</dbReference>
<dbReference type="InterPro" id="IPR050707">
    <property type="entry name" value="HTH_MetabolicPath_Reg"/>
</dbReference>
<evidence type="ECO:0000259" key="5">
    <source>
        <dbReference type="PROSITE" id="PS51077"/>
    </source>
</evidence>
<keyword evidence="1" id="KW-0805">Transcription regulation</keyword>
<dbReference type="Gene3D" id="3.30.450.40">
    <property type="match status" value="1"/>
</dbReference>
<dbReference type="SMART" id="SM00346">
    <property type="entry name" value="HTH_ICLR"/>
    <property type="match status" value="1"/>
</dbReference>
<evidence type="ECO:0000256" key="4">
    <source>
        <dbReference type="SAM" id="MobiDB-lite"/>
    </source>
</evidence>
<dbReference type="EMBL" id="FNTV01000001">
    <property type="protein sequence ID" value="SEE05208.1"/>
    <property type="molecule type" value="Genomic_DNA"/>
</dbReference>
<dbReference type="SUPFAM" id="SSF46785">
    <property type="entry name" value="Winged helix' DNA-binding domain"/>
    <property type="match status" value="1"/>
</dbReference>
<keyword evidence="3" id="KW-0804">Transcription</keyword>
<dbReference type="GO" id="GO:0045892">
    <property type="term" value="P:negative regulation of DNA-templated transcription"/>
    <property type="evidence" value="ECO:0007669"/>
    <property type="project" value="TreeGrafter"/>
</dbReference>
<evidence type="ECO:0000256" key="1">
    <source>
        <dbReference type="ARBA" id="ARBA00023015"/>
    </source>
</evidence>